<feature type="domain" description="NADH-rubredoxin oxidoreductase C-terminal" evidence="8">
    <location>
        <begin position="326"/>
        <end position="396"/>
    </location>
</feature>
<proteinExistence type="inferred from homology"/>
<feature type="transmembrane region" description="Helical" evidence="5">
    <location>
        <begin position="564"/>
        <end position="584"/>
    </location>
</feature>
<dbReference type="SUPFAM" id="SSF51905">
    <property type="entry name" value="FAD/NAD(P)-binding domain"/>
    <property type="match status" value="1"/>
</dbReference>
<dbReference type="PANTHER" id="PTHR43429:SF3">
    <property type="entry name" value="NITRITE REDUCTASE [NAD(P)H]"/>
    <property type="match status" value="1"/>
</dbReference>
<evidence type="ECO:0000313" key="10">
    <source>
        <dbReference type="Proteomes" id="UP000321201"/>
    </source>
</evidence>
<protein>
    <submittedName>
        <fullName evidence="9">NAD(P)/FAD-dependent oxidoreductase</fullName>
    </submittedName>
</protein>
<feature type="transmembrane region" description="Helical" evidence="5">
    <location>
        <begin position="635"/>
        <end position="658"/>
    </location>
</feature>
<accession>A0A5C7EXI6</accession>
<keyword evidence="5" id="KW-0812">Transmembrane</keyword>
<dbReference type="InParanoid" id="A0A5C7EXI6"/>
<sequence>MAALLKAEPITETLPEPVIIVGAGPVGVRAAQELRRRSPRLPLVIFGAEAWHPYNRVRLSSALAGEVSWASVSREVILPQDALTTAHFGCAVVAIERQHRRIRDAHGRAHPYAALILATGSMPHVPDIPGTGLAGVYTFRDMNDAQRLLARRVRSRRTVVLGGGLLGLEAARAMRRFNTEVWVVEHCDRLMPRQLDAGAAEALIKHVRCAGIRVVLADGARAIVGEGRVEGIRLRGGETLACDTVVIATGIVPNTRLARQAGLAVGRGIRVDDQLRTSDPHIYAIGECAEHRGQVYGLVAPGLEQAAVVAHVITGGDARYVGSVTATRLKVLRIPVFSVGEAVGEPGPDAARHRVYVEPARGVYRKVVVRSGRLVGAIAVGEWSELSRVQEAVQSRRRVWPWQLARFRRTGLLWSGETRDSVAQWPSSATVCNCTGVTRGRLEEALAAGCATVEELSARTGASTVCGSCRPLLAELIGGTGRPLPARGAKPLFVSSAIALTAALLLAFWSMPYPETADLPWRWDQLWRDGFYKQLSGFVLLGFMAALAGLGLRKRLTGFRWGDFAVWRVAHAVLGVAALAALLVHTGGRMGDRLNLLLSACVVGATLAGAFAAGVIACDHTLVARAARRLREASLWIHILLLWPLPVLLVFHILKFYWY</sequence>
<evidence type="ECO:0000256" key="1">
    <source>
        <dbReference type="ARBA" id="ARBA00001974"/>
    </source>
</evidence>
<dbReference type="Pfam" id="PF04324">
    <property type="entry name" value="Fer2_BFD"/>
    <property type="match status" value="1"/>
</dbReference>
<feature type="transmembrane region" description="Helical" evidence="5">
    <location>
        <begin position="492"/>
        <end position="511"/>
    </location>
</feature>
<dbReference type="RefSeq" id="WP_147798692.1">
    <property type="nucleotide sequence ID" value="NZ_VPFL01000003.1"/>
</dbReference>
<feature type="domain" description="FAD/NAD(P)-binding" evidence="7">
    <location>
        <begin position="18"/>
        <end position="293"/>
    </location>
</feature>
<evidence type="ECO:0000259" key="7">
    <source>
        <dbReference type="Pfam" id="PF07992"/>
    </source>
</evidence>
<dbReference type="InterPro" id="IPR041575">
    <property type="entry name" value="Rubredoxin_C"/>
</dbReference>
<name>A0A5C7EXI6_9PROT</name>
<comment type="similarity">
    <text evidence="2">Belongs to the FAD-dependent oxidoreductase family.</text>
</comment>
<dbReference type="Pfam" id="PF18267">
    <property type="entry name" value="Rubredoxin_C"/>
    <property type="match status" value="1"/>
</dbReference>
<organism evidence="9 10">
    <name type="scientific">Pelomicrobium methylotrophicum</name>
    <dbReference type="NCBI Taxonomy" id="2602750"/>
    <lineage>
        <taxon>Bacteria</taxon>
        <taxon>Pseudomonadati</taxon>
        <taxon>Pseudomonadota</taxon>
        <taxon>Hydrogenophilia</taxon>
        <taxon>Hydrogenophilia incertae sedis</taxon>
        <taxon>Pelomicrobium</taxon>
    </lineage>
</organism>
<keyword evidence="10" id="KW-1185">Reference proteome</keyword>
<evidence type="ECO:0000256" key="5">
    <source>
        <dbReference type="SAM" id="Phobius"/>
    </source>
</evidence>
<dbReference type="Gene3D" id="3.50.50.60">
    <property type="entry name" value="FAD/NAD(P)-binding domain"/>
    <property type="match status" value="2"/>
</dbReference>
<evidence type="ECO:0000256" key="4">
    <source>
        <dbReference type="ARBA" id="ARBA00022827"/>
    </source>
</evidence>
<feature type="transmembrane region" description="Helical" evidence="5">
    <location>
        <begin position="596"/>
        <end position="623"/>
    </location>
</feature>
<gene>
    <name evidence="9" type="ORF">FR698_02950</name>
</gene>
<evidence type="ECO:0000313" key="9">
    <source>
        <dbReference type="EMBL" id="TXF13048.1"/>
    </source>
</evidence>
<keyword evidence="4" id="KW-0274">FAD</keyword>
<dbReference type="PANTHER" id="PTHR43429">
    <property type="entry name" value="PYRIDINE NUCLEOTIDE-DISULFIDE OXIDOREDUCTASE DOMAIN-CONTAINING"/>
    <property type="match status" value="1"/>
</dbReference>
<evidence type="ECO:0000256" key="3">
    <source>
        <dbReference type="ARBA" id="ARBA00022630"/>
    </source>
</evidence>
<dbReference type="Pfam" id="PF07992">
    <property type="entry name" value="Pyr_redox_2"/>
    <property type="match status" value="1"/>
</dbReference>
<evidence type="ECO:0000259" key="8">
    <source>
        <dbReference type="Pfam" id="PF18267"/>
    </source>
</evidence>
<dbReference type="AlphaFoldDB" id="A0A5C7EXI6"/>
<evidence type="ECO:0000259" key="6">
    <source>
        <dbReference type="Pfam" id="PF04324"/>
    </source>
</evidence>
<dbReference type="PRINTS" id="PR00411">
    <property type="entry name" value="PNDRDTASEI"/>
</dbReference>
<feature type="domain" description="BFD-like [2Fe-2S]-binding" evidence="6">
    <location>
        <begin position="431"/>
        <end position="477"/>
    </location>
</feature>
<evidence type="ECO:0000256" key="2">
    <source>
        <dbReference type="ARBA" id="ARBA00006442"/>
    </source>
</evidence>
<comment type="caution">
    <text evidence="9">The sequence shown here is derived from an EMBL/GenBank/DDBJ whole genome shotgun (WGS) entry which is preliminary data.</text>
</comment>
<dbReference type="PRINTS" id="PR00368">
    <property type="entry name" value="FADPNR"/>
</dbReference>
<keyword evidence="3" id="KW-0285">Flavoprotein</keyword>
<reference evidence="9 10" key="1">
    <citation type="submission" date="2019-08" db="EMBL/GenBank/DDBJ databases">
        <title>Pelomicrobium methylotrophicum gen. nov., sp. nov. a moderately thermophilic, facultatively anaerobic, lithoautotrophic and methylotrophic bacterium isolated from a terrestrial mud volcano.</title>
        <authorList>
            <person name="Slobodkina G.B."/>
            <person name="Merkel A.Y."/>
            <person name="Slobodkin A.I."/>
        </authorList>
    </citation>
    <scope>NUCLEOTIDE SEQUENCE [LARGE SCALE GENOMIC DNA]</scope>
    <source>
        <strain evidence="9 10">SM250</strain>
    </source>
</reference>
<keyword evidence="5" id="KW-0472">Membrane</keyword>
<dbReference type="InterPro" id="IPR050260">
    <property type="entry name" value="FAD-bd_OxRdtase"/>
</dbReference>
<dbReference type="EMBL" id="VPFL01000003">
    <property type="protein sequence ID" value="TXF13048.1"/>
    <property type="molecule type" value="Genomic_DNA"/>
</dbReference>
<keyword evidence="5" id="KW-1133">Transmembrane helix</keyword>
<dbReference type="InterPro" id="IPR036188">
    <property type="entry name" value="FAD/NAD-bd_sf"/>
</dbReference>
<dbReference type="InterPro" id="IPR041854">
    <property type="entry name" value="BFD-like_2Fe2S-bd_dom_sf"/>
</dbReference>
<dbReference type="InterPro" id="IPR016156">
    <property type="entry name" value="FAD/NAD-linked_Rdtase_dimer_sf"/>
</dbReference>
<feature type="transmembrane region" description="Helical" evidence="5">
    <location>
        <begin position="531"/>
        <end position="552"/>
    </location>
</feature>
<dbReference type="Gene3D" id="1.10.10.1100">
    <property type="entry name" value="BFD-like [2Fe-2S]-binding domain"/>
    <property type="match status" value="1"/>
</dbReference>
<dbReference type="Gene3D" id="3.30.390.30">
    <property type="match status" value="1"/>
</dbReference>
<dbReference type="InterPro" id="IPR023753">
    <property type="entry name" value="FAD/NAD-binding_dom"/>
</dbReference>
<dbReference type="Proteomes" id="UP000321201">
    <property type="component" value="Unassembled WGS sequence"/>
</dbReference>
<dbReference type="GO" id="GO:0016491">
    <property type="term" value="F:oxidoreductase activity"/>
    <property type="evidence" value="ECO:0007669"/>
    <property type="project" value="InterPro"/>
</dbReference>
<dbReference type="OrthoDB" id="9768666at2"/>
<dbReference type="InterPro" id="IPR007419">
    <property type="entry name" value="BFD-like_2Fe2S-bd_dom"/>
</dbReference>
<comment type="cofactor">
    <cofactor evidence="1">
        <name>FAD</name>
        <dbReference type="ChEBI" id="CHEBI:57692"/>
    </cofactor>
</comment>